<proteinExistence type="inferred from homology"/>
<keyword evidence="11" id="KW-1185">Reference proteome</keyword>
<comment type="similarity">
    <text evidence="8">Belongs to the CN hydrolase family. Apolipoprotein N-acyltransferase subfamily.</text>
</comment>
<evidence type="ECO:0000259" key="9">
    <source>
        <dbReference type="PROSITE" id="PS50263"/>
    </source>
</evidence>
<dbReference type="AlphaFoldDB" id="A0A561EB02"/>
<keyword evidence="10" id="KW-0449">Lipoprotein</keyword>
<dbReference type="InterPro" id="IPR004563">
    <property type="entry name" value="Apolipo_AcylTrfase"/>
</dbReference>
<dbReference type="SUPFAM" id="SSF56317">
    <property type="entry name" value="Carbon-nitrogen hydrolase"/>
    <property type="match status" value="1"/>
</dbReference>
<evidence type="ECO:0000256" key="8">
    <source>
        <dbReference type="HAMAP-Rule" id="MF_01148"/>
    </source>
</evidence>
<keyword evidence="7 8" id="KW-0012">Acyltransferase</keyword>
<sequence>MRAHLYAAQLRFTRVTYAVRVIVRLALAVAGGLCIWLSFPGPAVWPLAIVGVALLAMATRGSRPRAGFLLGLVGGFACFGPTLHWAGTYVGAVPWLALSITESVYIAVMCALCSLVQSARPWNRLPPWARRMLTPADGPHIRPFAIALLWVLQEAIRDSMPFGGFPWARLAWSQAGSPLSHLASIFGAPGLTFTVALLGGALAVAAERIRTRDVAGWARRCWPAVAAIAVVAVSAGYPTPTNGPKLQVLAIQGDVPTAGLEFNAQRRAVLDDHVRETDKAAAKIRAGLMKQPAVVIWPENSSDIDPTRNPDAATEITQTVNNLGVPLIVGAVLDQPVGHTSNTSLLYEPGKGIVAEYVKQHPVPFAEYMPYRSFFRHFSSKVDLAGNFVAGHKTGLFTIPTTTNGQVKIAPIICFEVAYDSLTRNAVRDGAQILAVQTNNATFGYTAESEQQLAISRITAIEYGRSIVHISTVGVSGLITPDGVVHDKTSLFTAAALDGALPLRTQMTLATEVGAVPEWIGSAAALLLCGVAIVANRSSRRSKAATTPQQKVHELA</sequence>
<dbReference type="PANTHER" id="PTHR38686:SF1">
    <property type="entry name" value="APOLIPOPROTEIN N-ACYLTRANSFERASE"/>
    <property type="match status" value="1"/>
</dbReference>
<evidence type="ECO:0000313" key="10">
    <source>
        <dbReference type="EMBL" id="TWE12790.1"/>
    </source>
</evidence>
<dbReference type="PANTHER" id="PTHR38686">
    <property type="entry name" value="APOLIPOPROTEIN N-ACYLTRANSFERASE"/>
    <property type="match status" value="1"/>
</dbReference>
<evidence type="ECO:0000256" key="5">
    <source>
        <dbReference type="ARBA" id="ARBA00022989"/>
    </source>
</evidence>
<feature type="transmembrane region" description="Helical" evidence="8">
    <location>
        <begin position="519"/>
        <end position="535"/>
    </location>
</feature>
<dbReference type="InterPro" id="IPR036526">
    <property type="entry name" value="C-N_Hydrolase_sf"/>
</dbReference>
<comment type="subcellular location">
    <subcellularLocation>
        <location evidence="1 8">Cell membrane</location>
        <topology evidence="1 8">Multi-pass membrane protein</topology>
    </subcellularLocation>
</comment>
<dbReference type="PROSITE" id="PS50263">
    <property type="entry name" value="CN_HYDROLASE"/>
    <property type="match status" value="1"/>
</dbReference>
<dbReference type="NCBIfam" id="TIGR00546">
    <property type="entry name" value="lnt"/>
    <property type="match status" value="1"/>
</dbReference>
<feature type="transmembrane region" description="Helical" evidence="8">
    <location>
        <begin position="45"/>
        <end position="61"/>
    </location>
</feature>
<evidence type="ECO:0000256" key="7">
    <source>
        <dbReference type="ARBA" id="ARBA00023315"/>
    </source>
</evidence>
<feature type="transmembrane region" description="Helical" evidence="8">
    <location>
        <begin position="21"/>
        <end position="39"/>
    </location>
</feature>
<dbReference type="GO" id="GO:0016410">
    <property type="term" value="F:N-acyltransferase activity"/>
    <property type="evidence" value="ECO:0007669"/>
    <property type="project" value="UniProtKB-UniRule"/>
</dbReference>
<dbReference type="GO" id="GO:0042158">
    <property type="term" value="P:lipoprotein biosynthetic process"/>
    <property type="evidence" value="ECO:0007669"/>
    <property type="project" value="UniProtKB-UniRule"/>
</dbReference>
<accession>A0A561EB02</accession>
<comment type="function">
    <text evidence="8">Catalyzes the phospholipid dependent N-acylation of the N-terminal cysteine of apolipoprotein, the last step in lipoprotein maturation.</text>
</comment>
<keyword evidence="5 8" id="KW-1133">Transmembrane helix</keyword>
<dbReference type="EC" id="2.3.1.269" evidence="8"/>
<evidence type="ECO:0000256" key="3">
    <source>
        <dbReference type="ARBA" id="ARBA00022679"/>
    </source>
</evidence>
<evidence type="ECO:0000313" key="11">
    <source>
        <dbReference type="Proteomes" id="UP000318297"/>
    </source>
</evidence>
<feature type="transmembrane region" description="Helical" evidence="8">
    <location>
        <begin position="182"/>
        <end position="205"/>
    </location>
</feature>
<protein>
    <recommendedName>
        <fullName evidence="8">Apolipoprotein N-acyltransferase</fullName>
        <shortName evidence="8">ALP N-acyltransferase</shortName>
        <ecNumber evidence="8">2.3.1.269</ecNumber>
    </recommendedName>
</protein>
<reference evidence="10 11" key="1">
    <citation type="submission" date="2019-06" db="EMBL/GenBank/DDBJ databases">
        <title>Sequencing the genomes of 1000 actinobacteria strains.</title>
        <authorList>
            <person name="Klenk H.-P."/>
        </authorList>
    </citation>
    <scope>NUCLEOTIDE SEQUENCE [LARGE SCALE GENOMIC DNA]</scope>
    <source>
        <strain evidence="10 11">DSM 19560</strain>
    </source>
</reference>
<dbReference type="Proteomes" id="UP000318297">
    <property type="component" value="Unassembled WGS sequence"/>
</dbReference>
<feature type="transmembrane region" description="Helical" evidence="8">
    <location>
        <begin position="217"/>
        <end position="237"/>
    </location>
</feature>
<name>A0A561EB02_9MICO</name>
<comment type="caution">
    <text evidence="10">The sequence shown here is derived from an EMBL/GenBank/DDBJ whole genome shotgun (WGS) entry which is preliminary data.</text>
</comment>
<comment type="pathway">
    <text evidence="8">Protein modification; lipoprotein biosynthesis (N-acyl transfer).</text>
</comment>
<dbReference type="InterPro" id="IPR045378">
    <property type="entry name" value="LNT_N"/>
</dbReference>
<evidence type="ECO:0000256" key="6">
    <source>
        <dbReference type="ARBA" id="ARBA00023136"/>
    </source>
</evidence>
<organism evidence="10 11">
    <name type="scientific">Rudaeicoccus suwonensis</name>
    <dbReference type="NCBI Taxonomy" id="657409"/>
    <lineage>
        <taxon>Bacteria</taxon>
        <taxon>Bacillati</taxon>
        <taxon>Actinomycetota</taxon>
        <taxon>Actinomycetes</taxon>
        <taxon>Micrococcales</taxon>
        <taxon>Dermacoccaceae</taxon>
        <taxon>Rudaeicoccus</taxon>
    </lineage>
</organism>
<dbReference type="OrthoDB" id="9804277at2"/>
<keyword evidence="3 8" id="KW-0808">Transferase</keyword>
<evidence type="ECO:0000256" key="2">
    <source>
        <dbReference type="ARBA" id="ARBA00022475"/>
    </source>
</evidence>
<evidence type="ECO:0000256" key="4">
    <source>
        <dbReference type="ARBA" id="ARBA00022692"/>
    </source>
</evidence>
<keyword evidence="2 8" id="KW-1003">Cell membrane</keyword>
<feature type="transmembrane region" description="Helical" evidence="8">
    <location>
        <begin position="68"/>
        <end position="86"/>
    </location>
</feature>
<feature type="domain" description="CN hydrolase" evidence="9">
    <location>
        <begin position="246"/>
        <end position="503"/>
    </location>
</feature>
<dbReference type="GO" id="GO:0005886">
    <property type="term" value="C:plasma membrane"/>
    <property type="evidence" value="ECO:0007669"/>
    <property type="project" value="UniProtKB-SubCell"/>
</dbReference>
<keyword evidence="6 8" id="KW-0472">Membrane</keyword>
<dbReference type="InterPro" id="IPR003010">
    <property type="entry name" value="C-N_Hydrolase"/>
</dbReference>
<comment type="catalytic activity">
    <reaction evidence="8">
        <text>N-terminal S-1,2-diacyl-sn-glyceryl-L-cysteinyl-[lipoprotein] + a glycerophospholipid = N-acyl-S-1,2-diacyl-sn-glyceryl-L-cysteinyl-[lipoprotein] + a 2-acyl-sn-glycero-3-phospholipid + H(+)</text>
        <dbReference type="Rhea" id="RHEA:48228"/>
        <dbReference type="Rhea" id="RHEA-COMP:14681"/>
        <dbReference type="Rhea" id="RHEA-COMP:14684"/>
        <dbReference type="ChEBI" id="CHEBI:15378"/>
        <dbReference type="ChEBI" id="CHEBI:136912"/>
        <dbReference type="ChEBI" id="CHEBI:140656"/>
        <dbReference type="ChEBI" id="CHEBI:140657"/>
        <dbReference type="ChEBI" id="CHEBI:140660"/>
        <dbReference type="EC" id="2.3.1.269"/>
    </reaction>
</comment>
<dbReference type="Gene3D" id="3.60.110.10">
    <property type="entry name" value="Carbon-nitrogen hydrolase"/>
    <property type="match status" value="1"/>
</dbReference>
<evidence type="ECO:0000256" key="1">
    <source>
        <dbReference type="ARBA" id="ARBA00004651"/>
    </source>
</evidence>
<dbReference type="HAMAP" id="MF_01148">
    <property type="entry name" value="Lnt"/>
    <property type="match status" value="1"/>
</dbReference>
<dbReference type="EMBL" id="VIVQ01000001">
    <property type="protein sequence ID" value="TWE12790.1"/>
    <property type="molecule type" value="Genomic_DNA"/>
</dbReference>
<keyword evidence="4 8" id="KW-0812">Transmembrane</keyword>
<dbReference type="Pfam" id="PF20154">
    <property type="entry name" value="LNT_N"/>
    <property type="match status" value="1"/>
</dbReference>
<gene>
    <name evidence="8" type="primary">lnt</name>
    <name evidence="10" type="ORF">BKA23_1608</name>
</gene>
<dbReference type="Pfam" id="PF00795">
    <property type="entry name" value="CN_hydrolase"/>
    <property type="match status" value="1"/>
</dbReference>
<dbReference type="UniPathway" id="UPA00666"/>
<dbReference type="CDD" id="cd07571">
    <property type="entry name" value="ALP_N-acyl_transferase"/>
    <property type="match status" value="1"/>
</dbReference>